<dbReference type="EC" id="2.7.13.3" evidence="2"/>
<dbReference type="SMART" id="SM00387">
    <property type="entry name" value="HATPase_c"/>
    <property type="match status" value="1"/>
</dbReference>
<organism evidence="8 9">
    <name type="scientific">Shewanella mangrovisoli</name>
    <dbReference type="NCBI Taxonomy" id="2864211"/>
    <lineage>
        <taxon>Bacteria</taxon>
        <taxon>Pseudomonadati</taxon>
        <taxon>Pseudomonadota</taxon>
        <taxon>Gammaproteobacteria</taxon>
        <taxon>Alteromonadales</taxon>
        <taxon>Shewanellaceae</taxon>
        <taxon>Shewanella</taxon>
    </lineage>
</organism>
<dbReference type="PRINTS" id="PR00344">
    <property type="entry name" value="BCTRLSENSOR"/>
</dbReference>
<dbReference type="PANTHER" id="PTHR43711">
    <property type="entry name" value="TWO-COMPONENT HISTIDINE KINASE"/>
    <property type="match status" value="1"/>
</dbReference>
<dbReference type="Proteomes" id="UP001576708">
    <property type="component" value="Unassembled WGS sequence"/>
</dbReference>
<proteinExistence type="predicted"/>
<dbReference type="PROSITE" id="PS50109">
    <property type="entry name" value="HIS_KIN"/>
    <property type="match status" value="1"/>
</dbReference>
<keyword evidence="5" id="KW-0902">Two-component regulatory system</keyword>
<dbReference type="PANTHER" id="PTHR43711:SF31">
    <property type="entry name" value="HISTIDINE KINASE"/>
    <property type="match status" value="1"/>
</dbReference>
<sequence length="821" mass="91514">MTEILNEKNDSFTFDVDAQLITELGERLVSRNHIGISELIKNAYDADSSVVDVSLTDSSEGKSELIIADKGLGMTFDTVSNHWMTIGTNNKRNHPVSKLYGRPVTGNKGIGRFACQRLAEHLELTTCAKVASGFEHTIVKFDWDDFVPGKRLSTVKCQYKTYISPTGFVGTTLKLKGLRERVTDRDFKMILKSITLISIAIPTKRAGFEEDTGFKVKIHAPKFEELIGSAIFKADEKVLGAGWGTLTGHIKDNGVLAFKLDSKDSDTQTYSYINNKFIPLAGVSFKIHIIPLKSRDGIENLRDPTLLTQSVLRDITDVHSGIKLYLNGFRVYPYGDINEGDDWLDIAHDLSRRRGQSDYKELQDLAIHMGIPTPARAMLNHPGTRSLIGNVIIEGKAVDEFQVKMDREGLVANKNYLSLKDAIRMSLDWATINYEAWLIRCRRERHAKIIKDFEESIGNKFESTQSRITKAINTLLSQENADEDSSSASDDRSLWKSTKSETPQSDTQTSKGNLQANPELPAVQPLQTGHGGVASVDTALKTLSKESQAQKNSAQAYLLSEYKELEAESELLRAVSATAPLLFVFAHEVKGIAQTLISQSAQLKLIADKIENAEIKQELLSMARSADMYKKSFDDLFELFEVFSDSTSKSSKKVTYRSLFSRIQTGFQFFLKQYGITLQFEDVSPILGVPKLNSAEAYSVLINLISNSIKSLIASDSEQRLIQVEIIKVNEIHYLTVRDNGIGLKKEHWKKVFEPRTFDPEGKLYSSVSSKLGDEKLSNLGKGSGLGLNIVQNILKKHKGSIEFIEPSSNWNAEVQVTIGN</sequence>
<evidence type="ECO:0000256" key="3">
    <source>
        <dbReference type="ARBA" id="ARBA00022679"/>
    </source>
</evidence>
<evidence type="ECO:0000313" key="8">
    <source>
        <dbReference type="EMBL" id="MFB2622135.1"/>
    </source>
</evidence>
<dbReference type="Gene3D" id="3.30.565.10">
    <property type="entry name" value="Histidine kinase-like ATPase, C-terminal domain"/>
    <property type="match status" value="2"/>
</dbReference>
<evidence type="ECO:0000313" key="9">
    <source>
        <dbReference type="Proteomes" id="UP001576708"/>
    </source>
</evidence>
<evidence type="ECO:0000256" key="4">
    <source>
        <dbReference type="ARBA" id="ARBA00022777"/>
    </source>
</evidence>
<name>A0ABV4VP89_9GAMM</name>
<keyword evidence="4 8" id="KW-0418">Kinase</keyword>
<feature type="region of interest" description="Disordered" evidence="6">
    <location>
        <begin position="478"/>
        <end position="517"/>
    </location>
</feature>
<protein>
    <recommendedName>
        <fullName evidence="2">histidine kinase</fullName>
        <ecNumber evidence="2">2.7.13.3</ecNumber>
    </recommendedName>
</protein>
<accession>A0ABV4VP89</accession>
<evidence type="ECO:0000256" key="1">
    <source>
        <dbReference type="ARBA" id="ARBA00000085"/>
    </source>
</evidence>
<feature type="domain" description="Histidine kinase" evidence="7">
    <location>
        <begin position="584"/>
        <end position="821"/>
    </location>
</feature>
<dbReference type="EMBL" id="JBHFGU010000011">
    <property type="protein sequence ID" value="MFB2622135.1"/>
    <property type="molecule type" value="Genomic_DNA"/>
</dbReference>
<gene>
    <name evidence="8" type="ORF">ACE02W_20155</name>
</gene>
<reference evidence="8 9" key="1">
    <citation type="submission" date="2024-09" db="EMBL/GenBank/DDBJ databases">
        <authorList>
            <person name="Zhang Y."/>
        </authorList>
    </citation>
    <scope>NUCLEOTIDE SEQUENCE [LARGE SCALE GENOMIC DNA]</scope>
    <source>
        <strain evidence="8 9">ZJ318</strain>
    </source>
</reference>
<dbReference type="InterPro" id="IPR003594">
    <property type="entry name" value="HATPase_dom"/>
</dbReference>
<evidence type="ECO:0000259" key="7">
    <source>
        <dbReference type="PROSITE" id="PS50109"/>
    </source>
</evidence>
<keyword evidence="3" id="KW-0808">Transferase</keyword>
<keyword evidence="9" id="KW-1185">Reference proteome</keyword>
<dbReference type="RefSeq" id="WP_342202825.1">
    <property type="nucleotide sequence ID" value="NZ_JBCATE010000011.1"/>
</dbReference>
<evidence type="ECO:0000256" key="5">
    <source>
        <dbReference type="ARBA" id="ARBA00023012"/>
    </source>
</evidence>
<dbReference type="InterPro" id="IPR050736">
    <property type="entry name" value="Sensor_HK_Regulatory"/>
</dbReference>
<dbReference type="GO" id="GO:0016301">
    <property type="term" value="F:kinase activity"/>
    <property type="evidence" value="ECO:0007669"/>
    <property type="project" value="UniProtKB-KW"/>
</dbReference>
<dbReference type="Pfam" id="PF13589">
    <property type="entry name" value="HATPase_c_3"/>
    <property type="match status" value="1"/>
</dbReference>
<dbReference type="InterPro" id="IPR005467">
    <property type="entry name" value="His_kinase_dom"/>
</dbReference>
<comment type="catalytic activity">
    <reaction evidence="1">
        <text>ATP + protein L-histidine = ADP + protein N-phospho-L-histidine.</text>
        <dbReference type="EC" id="2.7.13.3"/>
    </reaction>
</comment>
<evidence type="ECO:0000256" key="2">
    <source>
        <dbReference type="ARBA" id="ARBA00012438"/>
    </source>
</evidence>
<comment type="caution">
    <text evidence="8">The sequence shown here is derived from an EMBL/GenBank/DDBJ whole genome shotgun (WGS) entry which is preliminary data.</text>
</comment>
<dbReference type="InterPro" id="IPR036890">
    <property type="entry name" value="HATPase_C_sf"/>
</dbReference>
<evidence type="ECO:0000256" key="6">
    <source>
        <dbReference type="SAM" id="MobiDB-lite"/>
    </source>
</evidence>
<dbReference type="SUPFAM" id="SSF55874">
    <property type="entry name" value="ATPase domain of HSP90 chaperone/DNA topoisomerase II/histidine kinase"/>
    <property type="match status" value="2"/>
</dbReference>
<dbReference type="InterPro" id="IPR004358">
    <property type="entry name" value="Sig_transdc_His_kin-like_C"/>
</dbReference>
<feature type="compositionally biased region" description="Polar residues" evidence="6">
    <location>
        <begin position="495"/>
        <end position="516"/>
    </location>
</feature>
<dbReference type="Pfam" id="PF02518">
    <property type="entry name" value="HATPase_c"/>
    <property type="match status" value="1"/>
</dbReference>